<keyword evidence="3" id="KW-1185">Reference proteome</keyword>
<dbReference type="AlphaFoldDB" id="A0A098LGJ8"/>
<protein>
    <submittedName>
        <fullName evidence="2">Short-chain dehydrogenase/reductase SDR</fullName>
    </submittedName>
</protein>
<dbReference type="STRING" id="153721.MYP_2813"/>
<accession>A0A098LGJ8</accession>
<proteinExistence type="predicted"/>
<dbReference type="Proteomes" id="UP000030185">
    <property type="component" value="Unassembled WGS sequence"/>
</dbReference>
<name>A0A098LGJ8_9BACT</name>
<feature type="region of interest" description="Disordered" evidence="1">
    <location>
        <begin position="111"/>
        <end position="145"/>
    </location>
</feature>
<evidence type="ECO:0000313" key="3">
    <source>
        <dbReference type="Proteomes" id="UP000030185"/>
    </source>
</evidence>
<evidence type="ECO:0000313" key="2">
    <source>
        <dbReference type="EMBL" id="GAL85584.1"/>
    </source>
</evidence>
<sequence length="145" mass="16716">MGEVINQELRLAGYKNIKVTTIEPWAADTPWWGHAANYSGGTPRMKAMDNPNLVVDVMIWSYFHPRKEIPLGPKAKTSYFFHHLAPHFTEKLSANYSHKYQIRFAPPAKDTTGTLYTPMESGRGIDDGVRQRIKKEKEERKRKNN</sequence>
<comment type="caution">
    <text evidence="2">The sequence shown here is derived from an EMBL/GenBank/DDBJ whole genome shotgun (WGS) entry which is preliminary data.</text>
</comment>
<dbReference type="EMBL" id="BBLT01000005">
    <property type="protein sequence ID" value="GAL85584.1"/>
    <property type="molecule type" value="Genomic_DNA"/>
</dbReference>
<evidence type="ECO:0000256" key="1">
    <source>
        <dbReference type="SAM" id="MobiDB-lite"/>
    </source>
</evidence>
<organism evidence="2 3">
    <name type="scientific">Sporocytophaga myxococcoides</name>
    <dbReference type="NCBI Taxonomy" id="153721"/>
    <lineage>
        <taxon>Bacteria</taxon>
        <taxon>Pseudomonadati</taxon>
        <taxon>Bacteroidota</taxon>
        <taxon>Cytophagia</taxon>
        <taxon>Cytophagales</taxon>
        <taxon>Cytophagaceae</taxon>
        <taxon>Sporocytophaga</taxon>
    </lineage>
</organism>
<reference evidence="2 3" key="1">
    <citation type="submission" date="2014-09" db="EMBL/GenBank/DDBJ databases">
        <title>Sporocytophaga myxococcoides PG-01 genome sequencing.</title>
        <authorList>
            <person name="Liu L."/>
            <person name="Gao P.J."/>
            <person name="Chen G.J."/>
            <person name="Wang L.S."/>
        </authorList>
    </citation>
    <scope>NUCLEOTIDE SEQUENCE [LARGE SCALE GENOMIC DNA]</scope>
    <source>
        <strain evidence="2 3">PG-01</strain>
    </source>
</reference>
<gene>
    <name evidence="2" type="ORF">MYP_2813</name>
</gene>
<feature type="compositionally biased region" description="Basic and acidic residues" evidence="1">
    <location>
        <begin position="123"/>
        <end position="145"/>
    </location>
</feature>
<dbReference type="eggNOG" id="COG0300">
    <property type="taxonomic scope" value="Bacteria"/>
</dbReference>